<proteinExistence type="predicted"/>
<dbReference type="Proteomes" id="UP000277204">
    <property type="component" value="Unassembled WGS sequence"/>
</dbReference>
<evidence type="ECO:0000313" key="2">
    <source>
        <dbReference type="Proteomes" id="UP000277204"/>
    </source>
</evidence>
<protein>
    <submittedName>
        <fullName evidence="1">Uncharacterized protein</fullName>
    </submittedName>
</protein>
<accession>A0A183LG45</accession>
<dbReference type="PANTHER" id="PTHR47331">
    <property type="entry name" value="PHD-TYPE DOMAIN-CONTAINING PROTEIN"/>
    <property type="match status" value="1"/>
</dbReference>
<gene>
    <name evidence="1" type="ORF">SMRZ_LOCUS2770</name>
</gene>
<sequence>MEWHYNTPYESHRVRIWERLFRSVRRILGALSCGRTMSYEILNTYFAELEIMLNDRSLVSVNDDPEQLETLSPINLLLFRKPNIRYIETNLRKRHFRQW</sequence>
<keyword evidence="2" id="KW-1185">Reference proteome</keyword>
<name>A0A183LG45_9TREM</name>
<dbReference type="EMBL" id="UZAI01000734">
    <property type="protein sequence ID" value="VDO55969.1"/>
    <property type="molecule type" value="Genomic_DNA"/>
</dbReference>
<evidence type="ECO:0000313" key="1">
    <source>
        <dbReference type="EMBL" id="VDO55969.1"/>
    </source>
</evidence>
<reference evidence="1 2" key="1">
    <citation type="submission" date="2018-11" db="EMBL/GenBank/DDBJ databases">
        <authorList>
            <consortium name="Pathogen Informatics"/>
        </authorList>
    </citation>
    <scope>NUCLEOTIDE SEQUENCE [LARGE SCALE GENOMIC DNA]</scope>
    <source>
        <strain evidence="1 2">Zambia</strain>
    </source>
</reference>
<dbReference type="PANTHER" id="PTHR47331:SF1">
    <property type="entry name" value="GAG-LIKE PROTEIN"/>
    <property type="match status" value="1"/>
</dbReference>
<dbReference type="AlphaFoldDB" id="A0A183LG45"/>
<organism evidence="1 2">
    <name type="scientific">Schistosoma margrebowiei</name>
    <dbReference type="NCBI Taxonomy" id="48269"/>
    <lineage>
        <taxon>Eukaryota</taxon>
        <taxon>Metazoa</taxon>
        <taxon>Spiralia</taxon>
        <taxon>Lophotrochozoa</taxon>
        <taxon>Platyhelminthes</taxon>
        <taxon>Trematoda</taxon>
        <taxon>Digenea</taxon>
        <taxon>Strigeidida</taxon>
        <taxon>Schistosomatoidea</taxon>
        <taxon>Schistosomatidae</taxon>
        <taxon>Schistosoma</taxon>
    </lineage>
</organism>
<dbReference type="STRING" id="48269.A0A183LG45"/>